<keyword evidence="2" id="KW-0813">Transport</keyword>
<feature type="transmembrane region" description="Helical" evidence="7">
    <location>
        <begin position="94"/>
        <end position="118"/>
    </location>
</feature>
<evidence type="ECO:0000256" key="5">
    <source>
        <dbReference type="ARBA" id="ARBA00022989"/>
    </source>
</evidence>
<keyword evidence="4" id="KW-1278">Translocase</keyword>
<evidence type="ECO:0000256" key="4">
    <source>
        <dbReference type="ARBA" id="ARBA00022967"/>
    </source>
</evidence>
<comment type="caution">
    <text evidence="8">The sequence shown here is derived from an EMBL/GenBank/DDBJ whole genome shotgun (WGS) entry which is preliminary data.</text>
</comment>
<evidence type="ECO:0000313" key="9">
    <source>
        <dbReference type="Proteomes" id="UP000759273"/>
    </source>
</evidence>
<dbReference type="GO" id="GO:0012505">
    <property type="term" value="C:endomembrane system"/>
    <property type="evidence" value="ECO:0007669"/>
    <property type="project" value="UniProtKB-SubCell"/>
</dbReference>
<dbReference type="InterPro" id="IPR050133">
    <property type="entry name" value="NqrDE/RnfAE_oxidrdctase"/>
</dbReference>
<feature type="transmembrane region" description="Helical" evidence="7">
    <location>
        <begin position="196"/>
        <end position="216"/>
    </location>
</feature>
<organism evidence="8 9">
    <name type="scientific">Subdoligranulum variabile</name>
    <dbReference type="NCBI Taxonomy" id="214851"/>
    <lineage>
        <taxon>Bacteria</taxon>
        <taxon>Bacillati</taxon>
        <taxon>Bacillota</taxon>
        <taxon>Clostridia</taxon>
        <taxon>Eubacteriales</taxon>
        <taxon>Oscillospiraceae</taxon>
        <taxon>Subdoligranulum</taxon>
    </lineage>
</organism>
<evidence type="ECO:0000256" key="2">
    <source>
        <dbReference type="ARBA" id="ARBA00022448"/>
    </source>
</evidence>
<proteinExistence type="predicted"/>
<keyword evidence="5 7" id="KW-1133">Transmembrane helix</keyword>
<reference evidence="8" key="1">
    <citation type="submission" date="2021-02" db="EMBL/GenBank/DDBJ databases">
        <title>Infant gut strain persistence is associated with maternal origin, phylogeny, and functional potential including surface adhesion and iron acquisition.</title>
        <authorList>
            <person name="Lou Y.C."/>
        </authorList>
    </citation>
    <scope>NUCLEOTIDE SEQUENCE</scope>
    <source>
        <strain evidence="8">L3_101_000M1_dasL3_101_000M1_concoct_87</strain>
    </source>
</reference>
<feature type="transmembrane region" description="Helical" evidence="7">
    <location>
        <begin position="12"/>
        <end position="33"/>
    </location>
</feature>
<evidence type="ECO:0000313" key="8">
    <source>
        <dbReference type="EMBL" id="MBS5332070.1"/>
    </source>
</evidence>
<comment type="subcellular location">
    <subcellularLocation>
        <location evidence="1">Endomembrane system</location>
        <topology evidence="1">Multi-pass membrane protein</topology>
    </subcellularLocation>
</comment>
<dbReference type="EMBL" id="JAGZGG010000010">
    <property type="protein sequence ID" value="MBS5332070.1"/>
    <property type="molecule type" value="Genomic_DNA"/>
</dbReference>
<evidence type="ECO:0000256" key="1">
    <source>
        <dbReference type="ARBA" id="ARBA00004127"/>
    </source>
</evidence>
<dbReference type="AlphaFoldDB" id="A0A943DAV8"/>
<dbReference type="PANTHER" id="PTHR30335">
    <property type="entry name" value="INTEGRAL MEMBRANE PROTEIN OF SOXR-REDUCING COMPLEX"/>
    <property type="match status" value="1"/>
</dbReference>
<dbReference type="Pfam" id="PF02508">
    <property type="entry name" value="Rnf-Nqr"/>
    <property type="match status" value="1"/>
</dbReference>
<dbReference type="Proteomes" id="UP000759273">
    <property type="component" value="Unassembled WGS sequence"/>
</dbReference>
<dbReference type="InterPro" id="IPR003667">
    <property type="entry name" value="NqrDE/RnfAE"/>
</dbReference>
<dbReference type="PANTHER" id="PTHR30335:SF0">
    <property type="entry name" value="ION-TRANSLOCATING OXIDOREDUCTASE COMPLEX SUBUNIT A"/>
    <property type="match status" value="1"/>
</dbReference>
<feature type="transmembrane region" description="Helical" evidence="7">
    <location>
        <begin position="130"/>
        <end position="151"/>
    </location>
</feature>
<feature type="transmembrane region" description="Helical" evidence="7">
    <location>
        <begin position="157"/>
        <end position="175"/>
    </location>
</feature>
<keyword evidence="3 7" id="KW-0812">Transmembrane</keyword>
<sequence length="217" mass="23851">MLTASIETQQIFNGIVQFISYMVLAVFAENVVLARALGVTRLIKLVPDHRAQVWDFGLPLLFVMVLSAPLGWAAHNRLFPWLRDYLPDWLPISALRPIVYLTCGVAAMAVTWLLLGVLPRKLRTGCRSQLSLATCSTAILGTLLICSNQNYTILQSIAFALGSGIGYVFAVFVVREGRRRLRSKAISSIFQGLPSSMIYIGVLSLAIYALVGHTVVL</sequence>
<name>A0A943DAV8_9FIRM</name>
<evidence type="ECO:0000256" key="7">
    <source>
        <dbReference type="SAM" id="Phobius"/>
    </source>
</evidence>
<protein>
    <submittedName>
        <fullName evidence="8">NADH:ubiquinone oxidoreductase, subunit RnfA</fullName>
    </submittedName>
</protein>
<feature type="transmembrane region" description="Helical" evidence="7">
    <location>
        <begin position="53"/>
        <end position="74"/>
    </location>
</feature>
<accession>A0A943DAV8</accession>
<evidence type="ECO:0000256" key="6">
    <source>
        <dbReference type="ARBA" id="ARBA00023136"/>
    </source>
</evidence>
<gene>
    <name evidence="8" type="ORF">KHY36_06010</name>
</gene>
<evidence type="ECO:0000256" key="3">
    <source>
        <dbReference type="ARBA" id="ARBA00022692"/>
    </source>
</evidence>
<keyword evidence="6 7" id="KW-0472">Membrane</keyword>
<dbReference type="GO" id="GO:0005886">
    <property type="term" value="C:plasma membrane"/>
    <property type="evidence" value="ECO:0007669"/>
    <property type="project" value="TreeGrafter"/>
</dbReference>